<sequence>MSTASFADLGLPEKLVATLAHYELTVPFPIQSATIADALAGRDVLGKARTGSGKTLAFGLPILARVADLPKPERHQVHALVLVPTRELAMQVGDALEPYAHATQLTYRLVAGGLSMSKQIMAVERGVHLVVATPGRLADLVRRGHIDLSHTSITVLDEADHMAEMGFGEEIAEILDKTPADAQRLLFSATLDGVVDDLVKRYMHNPVLHDVTDGSAQPTQRHVMISIPPHEKYKMATRMAAREGRTLCFVRTKLAADRIAADMRANGVPAAALHGDRSQAERNFVMVEFRSGRLPVLVATDVAARGIHVDAVDLVIQIDPPADHRDYTHRSGRTGRAGADGLAVMLVLPHQRNAALRVLDEANIQAEDAAFRTVDAAALAKIDALTGARQPSGVPVIEPLPVMRADRRGGRDRGGNDSRGGRDRPGRERPSRGRPVTSPRDDAAFAAKRDHLTAKERELADRERALALREQQLSGQTAAPPATPARTERPARREYTERPEQTERPQRGAGYQGNRDDSRGERPARTSGYQGNRDDSRGERPARTSGYQGNRDDSRGERPARTSGYQGNRDDSRGERPARTSGYQGNRDDSRGERPARTSGYQGNRDDSRGERPARTSGYQGNRDDSRGERPARTSGYQGNRDDSRSERPARTSGYQGNRDDSRGERPARTSGYQGNRDDSRGERPARTSGYQGNRDDSRGERPARTSGYQGNRDDSRGERPAAQSRTGWAPRKDDSRGGYRGNTDRGGYAGNRDNSRGAKPAWGGRDDRPARRDDSPTENRGSAPRRDFAPPASEPGHGAAHKSKNKSTGRQPPGSRRGKARPKKKD</sequence>
<protein>
    <submittedName>
        <fullName evidence="11">Superfamily II DNA/RNA helicase</fullName>
    </submittedName>
</protein>
<dbReference type="InterPro" id="IPR044742">
    <property type="entry name" value="DEAD/DEAH_RhlB"/>
</dbReference>
<dbReference type="GO" id="GO:0003676">
    <property type="term" value="F:nucleic acid binding"/>
    <property type="evidence" value="ECO:0007669"/>
    <property type="project" value="InterPro"/>
</dbReference>
<keyword evidence="4" id="KW-0067">ATP-binding</keyword>
<dbReference type="PANTHER" id="PTHR47959:SF13">
    <property type="entry name" value="ATP-DEPENDENT RNA HELICASE RHLE"/>
    <property type="match status" value="1"/>
</dbReference>
<keyword evidence="1" id="KW-0547">Nucleotide-binding</keyword>
<feature type="compositionally biased region" description="Basic and acidic residues" evidence="7">
    <location>
        <begin position="694"/>
        <end position="704"/>
    </location>
</feature>
<dbReference type="AlphaFoldDB" id="A0A7Y9ZCP8"/>
<dbReference type="Pfam" id="PF00270">
    <property type="entry name" value="DEAD"/>
    <property type="match status" value="1"/>
</dbReference>
<feature type="compositionally biased region" description="Basic and acidic residues" evidence="7">
    <location>
        <begin position="765"/>
        <end position="778"/>
    </location>
</feature>
<dbReference type="PANTHER" id="PTHR47959">
    <property type="entry name" value="ATP-DEPENDENT RNA HELICASE RHLE-RELATED"/>
    <property type="match status" value="1"/>
</dbReference>
<dbReference type="CDD" id="cd18787">
    <property type="entry name" value="SF2_C_DEAD"/>
    <property type="match status" value="1"/>
</dbReference>
<dbReference type="GO" id="GO:0005524">
    <property type="term" value="F:ATP binding"/>
    <property type="evidence" value="ECO:0007669"/>
    <property type="project" value="UniProtKB-KW"/>
</dbReference>
<keyword evidence="3 11" id="KW-0347">Helicase</keyword>
<dbReference type="InterPro" id="IPR050079">
    <property type="entry name" value="DEAD_box_RNA_helicase"/>
</dbReference>
<feature type="compositionally biased region" description="Basic and acidic residues" evidence="7">
    <location>
        <begin position="676"/>
        <end position="686"/>
    </location>
</feature>
<feature type="compositionally biased region" description="Basic and acidic residues" evidence="7">
    <location>
        <begin position="658"/>
        <end position="668"/>
    </location>
</feature>
<dbReference type="CDD" id="cd00268">
    <property type="entry name" value="DEADc"/>
    <property type="match status" value="1"/>
</dbReference>
<feature type="compositionally biased region" description="Basic and acidic residues" evidence="7">
    <location>
        <begin position="568"/>
        <end position="578"/>
    </location>
</feature>
<evidence type="ECO:0000259" key="10">
    <source>
        <dbReference type="PROSITE" id="PS51195"/>
    </source>
</evidence>
<feature type="compositionally biased region" description="Basic and acidic residues" evidence="7">
    <location>
        <begin position="404"/>
        <end position="431"/>
    </location>
</feature>
<dbReference type="InterPro" id="IPR027417">
    <property type="entry name" value="P-loop_NTPase"/>
</dbReference>
<feature type="compositionally biased region" description="Basic and acidic residues" evidence="7">
    <location>
        <begin position="439"/>
        <end position="451"/>
    </location>
</feature>
<dbReference type="Pfam" id="PF00271">
    <property type="entry name" value="Helicase_C"/>
    <property type="match status" value="1"/>
</dbReference>
<accession>A0A7Y9ZCP8</accession>
<feature type="domain" description="DEAD-box RNA helicase Q" evidence="10">
    <location>
        <begin position="4"/>
        <end position="32"/>
    </location>
</feature>
<dbReference type="SUPFAM" id="SSF52540">
    <property type="entry name" value="P-loop containing nucleoside triphosphate hydrolases"/>
    <property type="match status" value="2"/>
</dbReference>
<evidence type="ECO:0000256" key="2">
    <source>
        <dbReference type="ARBA" id="ARBA00022801"/>
    </source>
</evidence>
<feature type="region of interest" description="Disordered" evidence="7">
    <location>
        <begin position="390"/>
        <end position="451"/>
    </location>
</feature>
<dbReference type="GO" id="GO:0005829">
    <property type="term" value="C:cytosol"/>
    <property type="evidence" value="ECO:0007669"/>
    <property type="project" value="TreeGrafter"/>
</dbReference>
<feature type="compositionally biased region" description="Basic and acidic residues" evidence="7">
    <location>
        <begin position="550"/>
        <end position="560"/>
    </location>
</feature>
<feature type="compositionally biased region" description="Basic residues" evidence="7">
    <location>
        <begin position="817"/>
        <end position="827"/>
    </location>
</feature>
<comment type="similarity">
    <text evidence="5">Belongs to the DEAD box helicase family.</text>
</comment>
<gene>
    <name evidence="11" type="ORF">BKA03_001902</name>
</gene>
<feature type="compositionally biased region" description="Basic and acidic residues" evidence="7">
    <location>
        <begin position="514"/>
        <end position="524"/>
    </location>
</feature>
<name>A0A7Y9ZCP8_9MICO</name>
<evidence type="ECO:0000256" key="6">
    <source>
        <dbReference type="PROSITE-ProRule" id="PRU00552"/>
    </source>
</evidence>
<evidence type="ECO:0000259" key="9">
    <source>
        <dbReference type="PROSITE" id="PS51194"/>
    </source>
</evidence>
<evidence type="ECO:0000313" key="11">
    <source>
        <dbReference type="EMBL" id="NYI41783.1"/>
    </source>
</evidence>
<evidence type="ECO:0000256" key="3">
    <source>
        <dbReference type="ARBA" id="ARBA00022806"/>
    </source>
</evidence>
<evidence type="ECO:0000256" key="1">
    <source>
        <dbReference type="ARBA" id="ARBA00022741"/>
    </source>
</evidence>
<feature type="region of interest" description="Disordered" evidence="7">
    <location>
        <begin position="470"/>
        <end position="827"/>
    </location>
</feature>
<keyword evidence="2" id="KW-0378">Hydrolase</keyword>
<dbReference type="GO" id="GO:0016787">
    <property type="term" value="F:hydrolase activity"/>
    <property type="evidence" value="ECO:0007669"/>
    <property type="project" value="UniProtKB-KW"/>
</dbReference>
<comment type="caution">
    <text evidence="11">The sequence shown here is derived from an EMBL/GenBank/DDBJ whole genome shotgun (WGS) entry which is preliminary data.</text>
</comment>
<feature type="domain" description="Helicase C-terminal" evidence="9">
    <location>
        <begin position="229"/>
        <end position="377"/>
    </location>
</feature>
<feature type="compositionally biased region" description="Basic and acidic residues" evidence="7">
    <location>
        <begin position="532"/>
        <end position="542"/>
    </location>
</feature>
<evidence type="ECO:0000259" key="8">
    <source>
        <dbReference type="PROSITE" id="PS51192"/>
    </source>
</evidence>
<feature type="compositionally biased region" description="Basic and acidic residues" evidence="7">
    <location>
        <begin position="604"/>
        <end position="614"/>
    </location>
</feature>
<evidence type="ECO:0000256" key="7">
    <source>
        <dbReference type="SAM" id="MobiDB-lite"/>
    </source>
</evidence>
<dbReference type="PROSITE" id="PS51192">
    <property type="entry name" value="HELICASE_ATP_BIND_1"/>
    <property type="match status" value="1"/>
</dbReference>
<dbReference type="InterPro" id="IPR014001">
    <property type="entry name" value="Helicase_ATP-bd"/>
</dbReference>
<feature type="compositionally biased region" description="Basic and acidic residues" evidence="7">
    <location>
        <begin position="586"/>
        <end position="596"/>
    </location>
</feature>
<dbReference type="EMBL" id="JACBZO010000001">
    <property type="protein sequence ID" value="NYI41783.1"/>
    <property type="molecule type" value="Genomic_DNA"/>
</dbReference>
<evidence type="ECO:0000256" key="5">
    <source>
        <dbReference type="ARBA" id="ARBA00038437"/>
    </source>
</evidence>
<dbReference type="GO" id="GO:0003724">
    <property type="term" value="F:RNA helicase activity"/>
    <property type="evidence" value="ECO:0007669"/>
    <property type="project" value="InterPro"/>
</dbReference>
<dbReference type="SMART" id="SM00490">
    <property type="entry name" value="HELICc"/>
    <property type="match status" value="1"/>
</dbReference>
<feature type="domain" description="Helicase ATP-binding" evidence="8">
    <location>
        <begin position="35"/>
        <end position="209"/>
    </location>
</feature>
<dbReference type="PROSITE" id="PS51194">
    <property type="entry name" value="HELICASE_CTER"/>
    <property type="match status" value="1"/>
</dbReference>
<dbReference type="RefSeq" id="WP_179398074.1">
    <property type="nucleotide sequence ID" value="NZ_JACBZO010000001.1"/>
</dbReference>
<evidence type="ECO:0000313" key="12">
    <source>
        <dbReference type="Proteomes" id="UP000547973"/>
    </source>
</evidence>
<dbReference type="Proteomes" id="UP000547973">
    <property type="component" value="Unassembled WGS sequence"/>
</dbReference>
<dbReference type="InterPro" id="IPR001650">
    <property type="entry name" value="Helicase_C-like"/>
</dbReference>
<feature type="short sequence motif" description="Q motif" evidence="6">
    <location>
        <begin position="4"/>
        <end position="32"/>
    </location>
</feature>
<dbReference type="InterPro" id="IPR014014">
    <property type="entry name" value="RNA_helicase_DEAD_Q_motif"/>
</dbReference>
<feature type="compositionally biased region" description="Basic and acidic residues" evidence="7">
    <location>
        <begin position="640"/>
        <end position="650"/>
    </location>
</feature>
<reference evidence="11 12" key="1">
    <citation type="submission" date="2020-07" db="EMBL/GenBank/DDBJ databases">
        <title>Sequencing the genomes of 1000 actinobacteria strains.</title>
        <authorList>
            <person name="Klenk H.-P."/>
        </authorList>
    </citation>
    <scope>NUCLEOTIDE SEQUENCE [LARGE SCALE GENOMIC DNA]</scope>
    <source>
        <strain evidence="11 12">DSM 19970</strain>
    </source>
</reference>
<dbReference type="SMART" id="SM00487">
    <property type="entry name" value="DEXDc"/>
    <property type="match status" value="1"/>
</dbReference>
<feature type="compositionally biased region" description="Basic and acidic residues" evidence="7">
    <location>
        <begin position="622"/>
        <end position="632"/>
    </location>
</feature>
<dbReference type="InterPro" id="IPR011545">
    <property type="entry name" value="DEAD/DEAH_box_helicase_dom"/>
</dbReference>
<feature type="compositionally biased region" description="Basic and acidic residues" evidence="7">
    <location>
        <begin position="486"/>
        <end position="506"/>
    </location>
</feature>
<evidence type="ECO:0000256" key="4">
    <source>
        <dbReference type="ARBA" id="ARBA00022840"/>
    </source>
</evidence>
<dbReference type="Gene3D" id="3.40.50.300">
    <property type="entry name" value="P-loop containing nucleotide triphosphate hydrolases"/>
    <property type="match status" value="2"/>
</dbReference>
<keyword evidence="12" id="KW-1185">Reference proteome</keyword>
<organism evidence="11 12">
    <name type="scientific">Demequina lutea</name>
    <dbReference type="NCBI Taxonomy" id="431489"/>
    <lineage>
        <taxon>Bacteria</taxon>
        <taxon>Bacillati</taxon>
        <taxon>Actinomycetota</taxon>
        <taxon>Actinomycetes</taxon>
        <taxon>Micrococcales</taxon>
        <taxon>Demequinaceae</taxon>
        <taxon>Demequina</taxon>
    </lineage>
</organism>
<proteinExistence type="inferred from homology"/>
<dbReference type="PROSITE" id="PS51195">
    <property type="entry name" value="Q_MOTIF"/>
    <property type="match status" value="1"/>
</dbReference>